<dbReference type="EMBL" id="PDCP01000055">
    <property type="protein sequence ID" value="PEG34824.1"/>
    <property type="molecule type" value="Genomic_DNA"/>
</dbReference>
<organism evidence="1 2">
    <name type="scientific">Mycolicibacterium agri</name>
    <name type="common">Mycobacterium agri</name>
    <dbReference type="NCBI Taxonomy" id="36811"/>
    <lineage>
        <taxon>Bacteria</taxon>
        <taxon>Bacillati</taxon>
        <taxon>Actinomycetota</taxon>
        <taxon>Actinomycetes</taxon>
        <taxon>Mycobacteriales</taxon>
        <taxon>Mycobacteriaceae</taxon>
        <taxon>Mycolicibacterium</taxon>
    </lineage>
</organism>
<comment type="caution">
    <text evidence="1">The sequence shown here is derived from an EMBL/GenBank/DDBJ whole genome shotgun (WGS) entry which is preliminary data.</text>
</comment>
<dbReference type="Proteomes" id="UP000220914">
    <property type="component" value="Unassembled WGS sequence"/>
</dbReference>
<keyword evidence="2" id="KW-1185">Reference proteome</keyword>
<gene>
    <name evidence="1" type="ORF">CQY20_23825</name>
</gene>
<name>A0A2A7MT28_MYCAG</name>
<accession>A0A2A7MT28</accession>
<evidence type="ECO:0000313" key="2">
    <source>
        <dbReference type="Proteomes" id="UP000220914"/>
    </source>
</evidence>
<dbReference type="AlphaFoldDB" id="A0A2A7MT28"/>
<protein>
    <submittedName>
        <fullName evidence="1">Uncharacterized protein</fullName>
    </submittedName>
</protein>
<sequence length="68" mass="7096">MVDFTCSLPLPAAAERIVARGPSTSDATPEIAAALGDFVASGRSYPLDTSRPLGDSLEEAQRICCLTI</sequence>
<evidence type="ECO:0000313" key="1">
    <source>
        <dbReference type="EMBL" id="PEG34824.1"/>
    </source>
</evidence>
<reference evidence="1 2" key="1">
    <citation type="submission" date="2017-10" db="EMBL/GenBank/DDBJ databases">
        <title>The new phylogeny of genus Mycobacterium.</title>
        <authorList>
            <person name="Tortoli E."/>
            <person name="Trovato A."/>
            <person name="Cirillo D.M."/>
        </authorList>
    </citation>
    <scope>NUCLEOTIDE SEQUENCE [LARGE SCALE GENOMIC DNA]</scope>
    <source>
        <strain evidence="1 2">CCUG37673</strain>
    </source>
</reference>
<proteinExistence type="predicted"/>